<dbReference type="GO" id="GO:0016887">
    <property type="term" value="F:ATP hydrolysis activity"/>
    <property type="evidence" value="ECO:0007669"/>
    <property type="project" value="UniProtKB-ARBA"/>
</dbReference>
<dbReference type="InterPro" id="IPR050699">
    <property type="entry name" value="RNA-DNA_Helicase"/>
</dbReference>
<dbReference type="OMA" id="GADGIYM"/>
<dbReference type="InterPro" id="IPR001650">
    <property type="entry name" value="Helicase_C-like"/>
</dbReference>
<dbReference type="GO" id="GO:0016604">
    <property type="term" value="C:nuclear body"/>
    <property type="evidence" value="ECO:0007669"/>
    <property type="project" value="EnsemblFungi"/>
</dbReference>
<evidence type="ECO:0000259" key="10">
    <source>
        <dbReference type="PROSITE" id="PS51194"/>
    </source>
</evidence>
<dbReference type="Pfam" id="PF13234">
    <property type="entry name" value="MTR4_beta-barrel"/>
    <property type="match status" value="1"/>
</dbReference>
<dbReference type="Gene3D" id="3.40.50.300">
    <property type="entry name" value="P-loop containing nucleotide triphosphate hydrolases"/>
    <property type="match status" value="2"/>
</dbReference>
<dbReference type="GeneID" id="7050027"/>
<evidence type="ECO:0000256" key="6">
    <source>
        <dbReference type="ARBA" id="ARBA00022840"/>
    </source>
</evidence>
<evidence type="ECO:0000256" key="5">
    <source>
        <dbReference type="ARBA" id="ARBA00022806"/>
    </source>
</evidence>
<dbReference type="GO" id="GO:0033621">
    <property type="term" value="P:nuclear mRNA surveillance of meiosis-specific transcripts"/>
    <property type="evidence" value="ECO:0007669"/>
    <property type="project" value="EnsemblFungi"/>
</dbReference>
<dbReference type="Pfam" id="PF21408">
    <property type="entry name" value="MTR4-like_stalk"/>
    <property type="match status" value="1"/>
</dbReference>
<dbReference type="OrthoDB" id="64767at2759"/>
<dbReference type="GO" id="GO:1990342">
    <property type="term" value="C:heterochromatin island"/>
    <property type="evidence" value="ECO:0007669"/>
    <property type="project" value="EnsemblFungi"/>
</dbReference>
<evidence type="ECO:0000313" key="11">
    <source>
        <dbReference type="EMBL" id="EEB07295.1"/>
    </source>
</evidence>
<dbReference type="EMBL" id="KE651166">
    <property type="protein sequence ID" value="EEB07295.1"/>
    <property type="molecule type" value="Genomic_DNA"/>
</dbReference>
<dbReference type="PROSITE" id="PS51192">
    <property type="entry name" value="HELICASE_ATP_BIND_1"/>
    <property type="match status" value="1"/>
</dbReference>
<dbReference type="Proteomes" id="UP000001744">
    <property type="component" value="Unassembled WGS sequence"/>
</dbReference>
<organism evidence="11 13">
    <name type="scientific">Schizosaccharomyces japonicus (strain yFS275 / FY16936)</name>
    <name type="common">Fission yeast</name>
    <dbReference type="NCBI Taxonomy" id="402676"/>
    <lineage>
        <taxon>Eukaryota</taxon>
        <taxon>Fungi</taxon>
        <taxon>Dikarya</taxon>
        <taxon>Ascomycota</taxon>
        <taxon>Taphrinomycotina</taxon>
        <taxon>Schizosaccharomycetes</taxon>
        <taxon>Schizosaccharomycetales</taxon>
        <taxon>Schizosaccharomycetaceae</taxon>
        <taxon>Schizosaccharomyces</taxon>
    </lineage>
</organism>
<comment type="subcellular location">
    <subcellularLocation>
        <location evidence="1">Nucleus</location>
    </subcellularLocation>
</comment>
<dbReference type="GO" id="GO:0003724">
    <property type="term" value="F:RNA helicase activity"/>
    <property type="evidence" value="ECO:0000318"/>
    <property type="project" value="GO_Central"/>
</dbReference>
<dbReference type="InterPro" id="IPR025696">
    <property type="entry name" value="Beta-barrel_MTR4"/>
</dbReference>
<evidence type="ECO:0000256" key="3">
    <source>
        <dbReference type="ARBA" id="ARBA00022741"/>
    </source>
</evidence>
<feature type="region of interest" description="Disordered" evidence="8">
    <location>
        <begin position="1"/>
        <end position="20"/>
    </location>
</feature>
<dbReference type="AlphaFoldDB" id="B6K2B4"/>
<dbReference type="GO" id="GO:0006401">
    <property type="term" value="P:RNA catabolic process"/>
    <property type="evidence" value="ECO:0000318"/>
    <property type="project" value="GO_Central"/>
</dbReference>
<dbReference type="GO" id="GO:0005524">
    <property type="term" value="F:ATP binding"/>
    <property type="evidence" value="ECO:0007669"/>
    <property type="project" value="UniProtKB-KW"/>
</dbReference>
<dbReference type="GO" id="GO:0071030">
    <property type="term" value="P:nuclear mRNA surveillance of spliceosomal pre-mRNA splicing"/>
    <property type="evidence" value="ECO:0007669"/>
    <property type="project" value="EnsemblFungi"/>
</dbReference>
<dbReference type="CDD" id="cd18795">
    <property type="entry name" value="SF2_C_Ski2"/>
    <property type="match status" value="1"/>
</dbReference>
<name>B6K2B4_SCHJY</name>
<evidence type="ECO:0000256" key="2">
    <source>
        <dbReference type="ARBA" id="ARBA00010140"/>
    </source>
</evidence>
<protein>
    <submittedName>
        <fullName evidence="11">ATP-dependent RNA helicase DOB1</fullName>
    </submittedName>
</protein>
<keyword evidence="6" id="KW-0067">ATP-binding</keyword>
<dbReference type="VEuPathDB" id="FungiDB:SJAG_02382"/>
<keyword evidence="4" id="KW-0378">Hydrolase</keyword>
<dbReference type="InterPro" id="IPR014001">
    <property type="entry name" value="Helicase_ATP-bd"/>
</dbReference>
<dbReference type="Pfam" id="PF08148">
    <property type="entry name" value="DSHCT"/>
    <property type="match status" value="1"/>
</dbReference>
<feature type="domain" description="Helicase C-terminal" evidence="10">
    <location>
        <begin position="363"/>
        <end position="532"/>
    </location>
</feature>
<dbReference type="Gene3D" id="1.10.3380.30">
    <property type="match status" value="1"/>
</dbReference>
<keyword evidence="7" id="KW-0539">Nucleus</keyword>
<feature type="compositionally biased region" description="Basic and acidic residues" evidence="8">
    <location>
        <begin position="1"/>
        <end position="15"/>
    </location>
</feature>
<accession>B6K2B4</accession>
<dbReference type="Pfam" id="PF00271">
    <property type="entry name" value="Helicase_C"/>
    <property type="match status" value="1"/>
</dbReference>
<proteinExistence type="inferred from homology"/>
<sequence>MDKQEPLNEYKDKNLPTDSSKMIIVEKNDTENGTEKHKPSGLKPLQGTIKIAGQIVELAAQPDKQVLHEVSLPADYDYKPIEEHVGSTSPARSYEFSLDPFQAASIACVERKESIIVSAHTSAGKTVVAEYAIAQALKNGERVVYTSPIKSLSNQKYREFLAEFGDVGLMTGDVTLNPNAGCLVMTTEILRSMLYKSSELTREVSWVIFDEVHYMRDKDRGVVWEETIILLPDAVRYIFLSATLPNAKEFADWICKIHNQPCHVVYTSYRPTPLQHFLFPRGANGIYMIVDEHGKLMEGNFQKAMSILNEQDETSSRKKQKQNKSVPELFRLVKMITANDYDPLIIFCFSKKECEAGAVSISSLEVIDDKKKELVDQVFNSAMNQLSETDRCIPQITNMLPLLRRGIGIHHSGMLPILREVVEILFQEGLITILFATETFSIGLNMPARTVLFTEMQKFSGESFRWINSSEYTQMSGRAGRRGLDERGLSIVMANKNFDLATAKAIFTGPPAALNSAFRISYNMILNLLRIEGITPDYILKHSFYQHQNEAKLPELNNECSRMKLDMESIVIPHEQDVQEFYDLKLQLKTYEDSIRKIMAHPEFCLPFLQPGRLIQVRLKDQVFPWGILVNFHKAENASLHLQIRKSNPSDFYVLDVLLPVDKNTFKTNKIASSLMPGLPENATYEVVAVSLSSMHSISSLRVSLPSSLITPEQKKTTYHIVQEISKRFPDGVPCLDPIEHMRIDSDSLRSVIHKIQILEPKVLNSPYYTDEEFQEHYDEYCRKLQLRDQWKALKATISKTESVITLSELKSRRRVLRRLGYINEDGVIDIKGRVACEISTGDELVLTEMIFSGLLNQLPIDQFAALLSCLVFQESSSTSATNVDSRLSKPYQELLKLAEWIATVSRESKLEITEEEYVSHFKPDLMSAVIEWMNGASFTEICGMVHIYEGSIVRSFRRLEELLRQLQSAAQVLGNSELASLSERAADTMRRDVIFSASLYL</sequence>
<dbReference type="SMART" id="SM01142">
    <property type="entry name" value="DSHCT"/>
    <property type="match status" value="1"/>
</dbReference>
<comment type="similarity">
    <text evidence="2">Belongs to the helicase family. SKI2 subfamily.</text>
</comment>
<evidence type="ECO:0000313" key="12">
    <source>
        <dbReference type="JaponicusDB" id="SJAG_02382"/>
    </source>
</evidence>
<dbReference type="Pfam" id="PF00270">
    <property type="entry name" value="DEAD"/>
    <property type="match status" value="1"/>
</dbReference>
<evidence type="ECO:0000256" key="4">
    <source>
        <dbReference type="ARBA" id="ARBA00022801"/>
    </source>
</evidence>
<dbReference type="SMART" id="SM00490">
    <property type="entry name" value="HELICc"/>
    <property type="match status" value="1"/>
</dbReference>
<reference evidence="11 13" key="1">
    <citation type="journal article" date="2011" name="Science">
        <title>Comparative functional genomics of the fission yeasts.</title>
        <authorList>
            <person name="Rhind N."/>
            <person name="Chen Z."/>
            <person name="Yassour M."/>
            <person name="Thompson D.A."/>
            <person name="Haas B.J."/>
            <person name="Habib N."/>
            <person name="Wapinski I."/>
            <person name="Roy S."/>
            <person name="Lin M.F."/>
            <person name="Heiman D.I."/>
            <person name="Young S.K."/>
            <person name="Furuya K."/>
            <person name="Guo Y."/>
            <person name="Pidoux A."/>
            <person name="Chen H.M."/>
            <person name="Robbertse B."/>
            <person name="Goldberg J.M."/>
            <person name="Aoki K."/>
            <person name="Bayne E.H."/>
            <person name="Berlin A.M."/>
            <person name="Desjardins C.A."/>
            <person name="Dobbs E."/>
            <person name="Dukaj L."/>
            <person name="Fan L."/>
            <person name="FitzGerald M.G."/>
            <person name="French C."/>
            <person name="Gujja S."/>
            <person name="Hansen K."/>
            <person name="Keifenheim D."/>
            <person name="Levin J.Z."/>
            <person name="Mosher R.A."/>
            <person name="Mueller C.A."/>
            <person name="Pfiffner J."/>
            <person name="Priest M."/>
            <person name="Russ C."/>
            <person name="Smialowska A."/>
            <person name="Swoboda P."/>
            <person name="Sykes S.M."/>
            <person name="Vaughn M."/>
            <person name="Vengrova S."/>
            <person name="Yoder R."/>
            <person name="Zeng Q."/>
            <person name="Allshire R."/>
            <person name="Baulcombe D."/>
            <person name="Birren B.W."/>
            <person name="Brown W."/>
            <person name="Ekwall K."/>
            <person name="Kellis M."/>
            <person name="Leatherwood J."/>
            <person name="Levin H."/>
            <person name="Margalit H."/>
            <person name="Martienssen R."/>
            <person name="Nieduszynski C.A."/>
            <person name="Spatafora J.W."/>
            <person name="Friedman N."/>
            <person name="Dalgaard J.Z."/>
            <person name="Baumann P."/>
            <person name="Niki H."/>
            <person name="Regev A."/>
            <person name="Nusbaum C."/>
        </authorList>
    </citation>
    <scope>NUCLEOTIDE SEQUENCE [LARGE SCALE GENOMIC DNA]</scope>
    <source>
        <strain evidence="13">yFS275 / FY16936</strain>
    </source>
</reference>
<dbReference type="JaponicusDB" id="SJAG_02382">
    <property type="gene designation" value="mtl1"/>
</dbReference>
<dbReference type="RefSeq" id="XP_002173588.1">
    <property type="nucleotide sequence ID" value="XM_002173552.2"/>
</dbReference>
<feature type="domain" description="Helicase ATP-binding" evidence="9">
    <location>
        <begin position="106"/>
        <end position="262"/>
    </location>
</feature>
<keyword evidence="13" id="KW-1185">Reference proteome</keyword>
<dbReference type="GO" id="GO:1990477">
    <property type="term" value="C:MTREC complex"/>
    <property type="evidence" value="ECO:0007669"/>
    <property type="project" value="EnsemblFungi"/>
</dbReference>
<dbReference type="Gene3D" id="2.40.30.300">
    <property type="match status" value="1"/>
</dbReference>
<dbReference type="InterPro" id="IPR048392">
    <property type="entry name" value="MTR4-like_stalk"/>
</dbReference>
<dbReference type="CDD" id="cd13154">
    <property type="entry name" value="KOW_Mtr4"/>
    <property type="match status" value="1"/>
</dbReference>
<dbReference type="CDD" id="cd18024">
    <property type="entry name" value="DEXHc_Mtr4-like"/>
    <property type="match status" value="1"/>
</dbReference>
<evidence type="ECO:0000256" key="7">
    <source>
        <dbReference type="ARBA" id="ARBA00023242"/>
    </source>
</evidence>
<dbReference type="GO" id="GO:0003723">
    <property type="term" value="F:RNA binding"/>
    <property type="evidence" value="ECO:0007669"/>
    <property type="project" value="InterPro"/>
</dbReference>
<evidence type="ECO:0000256" key="8">
    <source>
        <dbReference type="SAM" id="MobiDB-lite"/>
    </source>
</evidence>
<dbReference type="InterPro" id="IPR016438">
    <property type="entry name" value="SKI2-like"/>
</dbReference>
<dbReference type="GO" id="GO:0043144">
    <property type="term" value="P:sno(s)RNA processing"/>
    <property type="evidence" value="ECO:0007669"/>
    <property type="project" value="EnsemblFungi"/>
</dbReference>
<dbReference type="STRING" id="402676.B6K2B4"/>
<keyword evidence="3" id="KW-0547">Nucleotide-binding</keyword>
<keyword evidence="5 11" id="KW-0347">Helicase</keyword>
<evidence type="ECO:0000256" key="1">
    <source>
        <dbReference type="ARBA" id="ARBA00004123"/>
    </source>
</evidence>
<dbReference type="eggNOG" id="KOG0948">
    <property type="taxonomic scope" value="Eukaryota"/>
</dbReference>
<gene>
    <name evidence="12" type="primary">mtl1</name>
    <name evidence="11" type="ORF">SJAG_02382</name>
</gene>
<dbReference type="PANTHER" id="PTHR12131">
    <property type="entry name" value="ATP-DEPENDENT RNA AND DNA HELICASE"/>
    <property type="match status" value="1"/>
</dbReference>
<dbReference type="HOGENOM" id="CLU_002902_0_1_1"/>
<dbReference type="PROSITE" id="PS51194">
    <property type="entry name" value="HELICASE_CTER"/>
    <property type="match status" value="1"/>
</dbReference>
<dbReference type="FunFam" id="2.40.30.300:FF:000001">
    <property type="entry name" value="Mtr4 exosome RNA helicase"/>
    <property type="match status" value="1"/>
</dbReference>
<dbReference type="FunFam" id="3.40.50.300:FF:000141">
    <property type="entry name" value="ATP-dependent RNA helicase DOB1"/>
    <property type="match status" value="1"/>
</dbReference>
<evidence type="ECO:0000259" key="9">
    <source>
        <dbReference type="PROSITE" id="PS51192"/>
    </source>
</evidence>
<dbReference type="InterPro" id="IPR012961">
    <property type="entry name" value="Ski2/MTR4_C"/>
</dbReference>
<dbReference type="PIRSF" id="PIRSF005198">
    <property type="entry name" value="Antiviral_helicase_SKI2"/>
    <property type="match status" value="1"/>
</dbReference>
<evidence type="ECO:0000313" key="13">
    <source>
        <dbReference type="Proteomes" id="UP000001744"/>
    </source>
</evidence>
<dbReference type="FunFam" id="1.10.3380.30:FF:000003">
    <property type="entry name" value="ATP dependent RNA helicase (Dob1)"/>
    <property type="match status" value="1"/>
</dbReference>
<dbReference type="FunFam" id="3.40.50.300:FF:000083">
    <property type="entry name" value="ATP-dependent RNA helicase DOB1"/>
    <property type="match status" value="1"/>
</dbReference>
<dbReference type="InterPro" id="IPR027417">
    <property type="entry name" value="P-loop_NTPase"/>
</dbReference>
<dbReference type="PANTHER" id="PTHR12131:SF30">
    <property type="entry name" value="ATP-DEPENDENT RNA HELICASE DOB1"/>
    <property type="match status" value="1"/>
</dbReference>
<dbReference type="SMART" id="SM00487">
    <property type="entry name" value="DEXDc"/>
    <property type="match status" value="1"/>
</dbReference>
<dbReference type="GO" id="GO:1902794">
    <property type="term" value="P:siRNA-independent facultative heterochromatin formation"/>
    <property type="evidence" value="ECO:0007669"/>
    <property type="project" value="EnsemblFungi"/>
</dbReference>
<dbReference type="InterPro" id="IPR011545">
    <property type="entry name" value="DEAD/DEAH_box_helicase_dom"/>
</dbReference>
<dbReference type="SUPFAM" id="SSF52540">
    <property type="entry name" value="P-loop containing nucleoside triphosphate hydrolases"/>
    <property type="match status" value="1"/>
</dbReference>